<dbReference type="PANTHER" id="PTHR36183:SF2">
    <property type="entry name" value="BETA-GLUCURONIDASE C-TERMINAL DOMAIN-CONTAINING PROTEIN"/>
    <property type="match status" value="1"/>
</dbReference>
<feature type="domain" description="Beta-glucuronidase C-terminal" evidence="3">
    <location>
        <begin position="431"/>
        <end position="553"/>
    </location>
</feature>
<dbReference type="AlphaFoldDB" id="A0A4Z0YQU7"/>
<feature type="compositionally biased region" description="Basic and acidic residues" evidence="1">
    <location>
        <begin position="628"/>
        <end position="657"/>
    </location>
</feature>
<gene>
    <name evidence="4" type="ORF">E0Z10_g2495</name>
</gene>
<dbReference type="InterPro" id="IPR052974">
    <property type="entry name" value="GH79_Enzymes"/>
</dbReference>
<evidence type="ECO:0000259" key="3">
    <source>
        <dbReference type="Pfam" id="PF16862"/>
    </source>
</evidence>
<dbReference type="Gene3D" id="3.20.20.80">
    <property type="entry name" value="Glycosidases"/>
    <property type="match status" value="1"/>
</dbReference>
<organism evidence="4 5">
    <name type="scientific">Xylaria hypoxylon</name>
    <dbReference type="NCBI Taxonomy" id="37992"/>
    <lineage>
        <taxon>Eukaryota</taxon>
        <taxon>Fungi</taxon>
        <taxon>Dikarya</taxon>
        <taxon>Ascomycota</taxon>
        <taxon>Pezizomycotina</taxon>
        <taxon>Sordariomycetes</taxon>
        <taxon>Xylariomycetidae</taxon>
        <taxon>Xylariales</taxon>
        <taxon>Xylariaceae</taxon>
        <taxon>Xylaria</taxon>
    </lineage>
</organism>
<comment type="caution">
    <text evidence="4">The sequence shown here is derived from an EMBL/GenBank/DDBJ whole genome shotgun (WGS) entry which is preliminary data.</text>
</comment>
<feature type="compositionally biased region" description="Polar residues" evidence="1">
    <location>
        <begin position="592"/>
        <end position="609"/>
    </location>
</feature>
<dbReference type="InterPro" id="IPR017853">
    <property type="entry name" value="GH"/>
</dbReference>
<feature type="region of interest" description="Disordered" evidence="1">
    <location>
        <begin position="558"/>
        <end position="657"/>
    </location>
</feature>
<feature type="compositionally biased region" description="Gly residues" evidence="1">
    <location>
        <begin position="612"/>
        <end position="623"/>
    </location>
</feature>
<dbReference type="EMBL" id="SKBN01000030">
    <property type="protein sequence ID" value="TGJ86267.1"/>
    <property type="molecule type" value="Genomic_DNA"/>
</dbReference>
<name>A0A4Z0YQU7_9PEZI</name>
<keyword evidence="5" id="KW-1185">Reference proteome</keyword>
<keyword evidence="2" id="KW-0732">Signal</keyword>
<protein>
    <recommendedName>
        <fullName evidence="3">Beta-glucuronidase C-terminal domain-containing protein</fullName>
    </recommendedName>
</protein>
<proteinExistence type="predicted"/>
<evidence type="ECO:0000256" key="1">
    <source>
        <dbReference type="SAM" id="MobiDB-lite"/>
    </source>
</evidence>
<dbReference type="OrthoDB" id="6503935at2759"/>
<feature type="chain" id="PRO_5021270369" description="Beta-glucuronidase C-terminal domain-containing protein" evidence="2">
    <location>
        <begin position="20"/>
        <end position="657"/>
    </location>
</feature>
<evidence type="ECO:0000313" key="4">
    <source>
        <dbReference type="EMBL" id="TGJ86267.1"/>
    </source>
</evidence>
<dbReference type="InterPro" id="IPR031728">
    <property type="entry name" value="GlcAase_C"/>
</dbReference>
<evidence type="ECO:0000256" key="2">
    <source>
        <dbReference type="SAM" id="SignalP"/>
    </source>
</evidence>
<evidence type="ECO:0000313" key="5">
    <source>
        <dbReference type="Proteomes" id="UP000297716"/>
    </source>
</evidence>
<reference evidence="4 5" key="1">
    <citation type="submission" date="2019-03" db="EMBL/GenBank/DDBJ databases">
        <title>Draft genome sequence of Xylaria hypoxylon DSM 108379, a ubiquitous saprotrophic-parasitic fungi on hardwood.</title>
        <authorList>
            <person name="Buettner E."/>
            <person name="Leonhardt S."/>
            <person name="Gebauer A.M."/>
            <person name="Liers C."/>
            <person name="Hofrichter M."/>
            <person name="Kellner H."/>
        </authorList>
    </citation>
    <scope>NUCLEOTIDE SEQUENCE [LARGE SCALE GENOMIC DNA]</scope>
    <source>
        <strain evidence="4 5">DSM 108379</strain>
    </source>
</reference>
<dbReference type="PANTHER" id="PTHR36183">
    <property type="entry name" value="BETA-GLUCURONIDASE"/>
    <property type="match status" value="1"/>
</dbReference>
<sequence>MMKLSRSLVTIAVVGMAAAQNKTTVSISVPSNMSTRILAPDVYGYSIEPVWLDSYLNTSLASTLLGSIANVTGKGTPIRVGGNTADQTYLYPSSPLPLTGTDSAAIPDALTATRFNITPRCWANAVAEAQAAYAGLGDSLVAFELGNEIDHFINKGWRDASWGVKTYIEQFRNLTGQITGSGWYQALAATSNSTHNNKKKTPTFQAAVFADPPLVPDQQDEIDDFSIANLTAGGITLRPEEKNIISSYAVHLYPQSTCDTPRWYRLRLDLLSDHSVLWKNVSQYIPQVAAADAAGAPLVIGETNSASCSGKSGISDTFGAALWGVDYVLTAASIGIEKVYFHLGARSEYSSFTPLPYTLKNETLVPGIRAGWYAHYFLARVVSSKNRNCGGGKRSEFHIAALPSANSSSLSGFAVYSQNDDVKKGVRHAGGKELRKLVFLDMGVWNGTEGLANPSTLSATDGTMFSEGTRPVSTFEVTTPWAQGATVKVVRLAAPGTNAKSNVSVAGTVFDDETGEPAVGGEGAQLGDEYSEIIEVGAAGILRFDVQRAEGVLLEVGGDETSVGCGDDGDHDDSQHESTPGTSGTLRAEAPTSGSEPNIDPSMSEQSQVGEPGSGATGAGVNTGAGTTREKTDAEIEADRLYEEAMEEEYAKREGGA</sequence>
<dbReference type="Pfam" id="PF16862">
    <property type="entry name" value="Glyco_hydro_79C"/>
    <property type="match status" value="1"/>
</dbReference>
<accession>A0A4Z0YQU7</accession>
<dbReference type="Proteomes" id="UP000297716">
    <property type="component" value="Unassembled WGS sequence"/>
</dbReference>
<feature type="signal peptide" evidence="2">
    <location>
        <begin position="1"/>
        <end position="19"/>
    </location>
</feature>
<dbReference type="SUPFAM" id="SSF51445">
    <property type="entry name" value="(Trans)glycosidases"/>
    <property type="match status" value="1"/>
</dbReference>